<dbReference type="SUPFAM" id="SSF143422">
    <property type="entry name" value="Transposase IS200-like"/>
    <property type="match status" value="1"/>
</dbReference>
<dbReference type="GO" id="GO:0006313">
    <property type="term" value="P:DNA transposition"/>
    <property type="evidence" value="ECO:0007669"/>
    <property type="project" value="InterPro"/>
</dbReference>
<organism evidence="3 4">
    <name type="scientific">Geothermobacter ehrlichii</name>
    <dbReference type="NCBI Taxonomy" id="213224"/>
    <lineage>
        <taxon>Bacteria</taxon>
        <taxon>Pseudomonadati</taxon>
        <taxon>Thermodesulfobacteriota</taxon>
        <taxon>Desulfuromonadia</taxon>
        <taxon>Desulfuromonadales</taxon>
        <taxon>Geothermobacteraceae</taxon>
        <taxon>Geothermobacter</taxon>
    </lineage>
</organism>
<dbReference type="InterPro" id="IPR010921">
    <property type="entry name" value="Trp_repressor/repl_initiator"/>
</dbReference>
<dbReference type="Pfam" id="PF01797">
    <property type="entry name" value="Y1_Tnp"/>
    <property type="match status" value="1"/>
</dbReference>
<gene>
    <name evidence="3" type="ORF">EDC39_101523</name>
</gene>
<dbReference type="Gene3D" id="3.30.70.1290">
    <property type="entry name" value="Transposase IS200-like"/>
    <property type="match status" value="1"/>
</dbReference>
<dbReference type="SMART" id="SM00760">
    <property type="entry name" value="Bac_DnaA_C"/>
    <property type="match status" value="1"/>
</dbReference>
<evidence type="ECO:0000259" key="1">
    <source>
        <dbReference type="SMART" id="SM00760"/>
    </source>
</evidence>
<evidence type="ECO:0000259" key="2">
    <source>
        <dbReference type="SMART" id="SM01321"/>
    </source>
</evidence>
<proteinExistence type="predicted"/>
<sequence length="299" mass="34202">MLRGNAGQDIFFDASDRSRFCLLLQQGTERFGVRIHAFCLMSNHLHLALQVGEVPLSRFMQNISFRYTQYLNRKRKTTGHLFQGRYKALLVDADSYLLELVRYIHLNPVRAGMANYPDEWSWSSHGAYLGRQTFPWLTTEWILGQLATEEDKAIERYRQFVSDGLHEGHRKEFHRGSFEGRVLGDDTFIERAMARSEQTMLRKLSVEEVMSTVASAYDLNPEELADRSRNRKLAEARAMVALLVRESEGMTLTSLADCLGHELAGLSQAARRLEIRIATNAGLAEHFERVKAQLSNCQS</sequence>
<dbReference type="InterPro" id="IPR002686">
    <property type="entry name" value="Transposase_17"/>
</dbReference>
<dbReference type="EMBL" id="VNIB01000001">
    <property type="protein sequence ID" value="TYP00355.1"/>
    <property type="molecule type" value="Genomic_DNA"/>
</dbReference>
<feature type="domain" description="Chromosomal replication initiator DnaA C-terminal" evidence="1">
    <location>
        <begin position="205"/>
        <end position="273"/>
    </location>
</feature>
<dbReference type="PANTHER" id="PTHR34322:SF2">
    <property type="entry name" value="TRANSPOSASE IS200-LIKE DOMAIN-CONTAINING PROTEIN"/>
    <property type="match status" value="1"/>
</dbReference>
<dbReference type="GO" id="GO:0004803">
    <property type="term" value="F:transposase activity"/>
    <property type="evidence" value="ECO:0007669"/>
    <property type="project" value="InterPro"/>
</dbReference>
<name>A0A5D3WP91_9BACT</name>
<dbReference type="SUPFAM" id="SSF48295">
    <property type="entry name" value="TrpR-like"/>
    <property type="match status" value="1"/>
</dbReference>
<evidence type="ECO:0000313" key="3">
    <source>
        <dbReference type="EMBL" id="TYP00355.1"/>
    </source>
</evidence>
<dbReference type="PANTHER" id="PTHR34322">
    <property type="entry name" value="TRANSPOSASE, Y1_TNP DOMAIN-CONTAINING"/>
    <property type="match status" value="1"/>
</dbReference>
<dbReference type="InterPro" id="IPR036515">
    <property type="entry name" value="Transposase_17_sf"/>
</dbReference>
<dbReference type="GO" id="GO:0043565">
    <property type="term" value="F:sequence-specific DNA binding"/>
    <property type="evidence" value="ECO:0007669"/>
    <property type="project" value="InterPro"/>
</dbReference>
<dbReference type="AlphaFoldDB" id="A0A5D3WP91"/>
<keyword evidence="4" id="KW-1185">Reference proteome</keyword>
<dbReference type="GO" id="GO:0006270">
    <property type="term" value="P:DNA replication initiation"/>
    <property type="evidence" value="ECO:0007669"/>
    <property type="project" value="InterPro"/>
</dbReference>
<dbReference type="SMART" id="SM01321">
    <property type="entry name" value="Y1_Tnp"/>
    <property type="match status" value="1"/>
</dbReference>
<dbReference type="InterPro" id="IPR013159">
    <property type="entry name" value="DnaA_C"/>
</dbReference>
<dbReference type="GO" id="GO:0006275">
    <property type="term" value="P:regulation of DNA replication"/>
    <property type="evidence" value="ECO:0007669"/>
    <property type="project" value="InterPro"/>
</dbReference>
<dbReference type="Proteomes" id="UP000324159">
    <property type="component" value="Unassembled WGS sequence"/>
</dbReference>
<reference evidence="3 4" key="1">
    <citation type="submission" date="2019-07" db="EMBL/GenBank/DDBJ databases">
        <title>Genomic Encyclopedia of Type Strains, Phase IV (KMG-IV): sequencing the most valuable type-strain genomes for metagenomic binning, comparative biology and taxonomic classification.</title>
        <authorList>
            <person name="Goeker M."/>
        </authorList>
    </citation>
    <scope>NUCLEOTIDE SEQUENCE [LARGE SCALE GENOMIC DNA]</scope>
    <source>
        <strain evidence="3 4">SS015</strain>
    </source>
</reference>
<dbReference type="GO" id="GO:0005524">
    <property type="term" value="F:ATP binding"/>
    <property type="evidence" value="ECO:0007669"/>
    <property type="project" value="InterPro"/>
</dbReference>
<evidence type="ECO:0000313" key="4">
    <source>
        <dbReference type="Proteomes" id="UP000324159"/>
    </source>
</evidence>
<comment type="caution">
    <text evidence="3">The sequence shown here is derived from an EMBL/GenBank/DDBJ whole genome shotgun (WGS) entry which is preliminary data.</text>
</comment>
<feature type="domain" description="Transposase IS200-like" evidence="2">
    <location>
        <begin position="1"/>
        <end position="107"/>
    </location>
</feature>
<dbReference type="Gene3D" id="1.10.1750.10">
    <property type="match status" value="1"/>
</dbReference>
<protein>
    <submittedName>
        <fullName evidence="3">REP element-mobilizing transposase RayT</fullName>
    </submittedName>
</protein>
<accession>A0A5D3WP91</accession>